<dbReference type="OrthoDB" id="8877477at2759"/>
<dbReference type="Proteomes" id="UP000287033">
    <property type="component" value="Unassembled WGS sequence"/>
</dbReference>
<evidence type="ECO:0000313" key="2">
    <source>
        <dbReference type="Proteomes" id="UP000287033"/>
    </source>
</evidence>
<proteinExistence type="predicted"/>
<name>A0A401SMW8_CHIPU</name>
<evidence type="ECO:0000313" key="1">
    <source>
        <dbReference type="EMBL" id="GCC31764.1"/>
    </source>
</evidence>
<protein>
    <submittedName>
        <fullName evidence="1">Uncharacterized protein</fullName>
    </submittedName>
</protein>
<accession>A0A401SMW8</accession>
<keyword evidence="2" id="KW-1185">Reference proteome</keyword>
<reference evidence="1 2" key="1">
    <citation type="journal article" date="2018" name="Nat. Ecol. Evol.">
        <title>Shark genomes provide insights into elasmobranch evolution and the origin of vertebrates.</title>
        <authorList>
            <person name="Hara Y"/>
            <person name="Yamaguchi K"/>
            <person name="Onimaru K"/>
            <person name="Kadota M"/>
            <person name="Koyanagi M"/>
            <person name="Keeley SD"/>
            <person name="Tatsumi K"/>
            <person name="Tanaka K"/>
            <person name="Motone F"/>
            <person name="Kageyama Y"/>
            <person name="Nozu R"/>
            <person name="Adachi N"/>
            <person name="Nishimura O"/>
            <person name="Nakagawa R"/>
            <person name="Tanegashima C"/>
            <person name="Kiyatake I"/>
            <person name="Matsumoto R"/>
            <person name="Murakumo K"/>
            <person name="Nishida K"/>
            <person name="Terakita A"/>
            <person name="Kuratani S"/>
            <person name="Sato K"/>
            <person name="Hyodo S Kuraku.S."/>
        </authorList>
    </citation>
    <scope>NUCLEOTIDE SEQUENCE [LARGE SCALE GENOMIC DNA]</scope>
</reference>
<dbReference type="AlphaFoldDB" id="A0A401SMW8"/>
<dbReference type="EMBL" id="BEZZ01000386">
    <property type="protein sequence ID" value="GCC31764.1"/>
    <property type="molecule type" value="Genomic_DNA"/>
</dbReference>
<dbReference type="STRING" id="137246.A0A401SMW8"/>
<comment type="caution">
    <text evidence="1">The sequence shown here is derived from an EMBL/GenBank/DDBJ whole genome shotgun (WGS) entry which is preliminary data.</text>
</comment>
<organism evidence="1 2">
    <name type="scientific">Chiloscyllium punctatum</name>
    <name type="common">Brownbanded bambooshark</name>
    <name type="synonym">Hemiscyllium punctatum</name>
    <dbReference type="NCBI Taxonomy" id="137246"/>
    <lineage>
        <taxon>Eukaryota</taxon>
        <taxon>Metazoa</taxon>
        <taxon>Chordata</taxon>
        <taxon>Craniata</taxon>
        <taxon>Vertebrata</taxon>
        <taxon>Chondrichthyes</taxon>
        <taxon>Elasmobranchii</taxon>
        <taxon>Galeomorphii</taxon>
        <taxon>Galeoidea</taxon>
        <taxon>Orectolobiformes</taxon>
        <taxon>Hemiscylliidae</taxon>
        <taxon>Chiloscyllium</taxon>
    </lineage>
</organism>
<gene>
    <name evidence="1" type="ORF">chiPu_0010225</name>
</gene>
<sequence length="90" mass="9818">MERSVPHTQGVEMAAVGSAVCVAVLQLVLLDGVASYSFPANYTIQYWAGRIEQELDRVVRQVSGIQQLKALEFWLIAVQSADLNQLVNGG</sequence>